<dbReference type="InterPro" id="IPR036388">
    <property type="entry name" value="WH-like_DNA-bd_sf"/>
</dbReference>
<evidence type="ECO:0000313" key="6">
    <source>
        <dbReference type="Proteomes" id="UP001499854"/>
    </source>
</evidence>
<dbReference type="EMBL" id="BAAAQM010000033">
    <property type="protein sequence ID" value="GAA1984381.1"/>
    <property type="molecule type" value="Genomic_DNA"/>
</dbReference>
<reference evidence="6" key="1">
    <citation type="journal article" date="2019" name="Int. J. Syst. Evol. Microbiol.">
        <title>The Global Catalogue of Microorganisms (GCM) 10K type strain sequencing project: providing services to taxonomists for standard genome sequencing and annotation.</title>
        <authorList>
            <consortium name="The Broad Institute Genomics Platform"/>
            <consortium name="The Broad Institute Genome Sequencing Center for Infectious Disease"/>
            <person name="Wu L."/>
            <person name="Ma J."/>
        </authorList>
    </citation>
    <scope>NUCLEOTIDE SEQUENCE [LARGE SCALE GENOMIC DNA]</scope>
    <source>
        <strain evidence="6">JCM 16013</strain>
    </source>
</reference>
<evidence type="ECO:0000256" key="2">
    <source>
        <dbReference type="ARBA" id="ARBA00023125"/>
    </source>
</evidence>
<dbReference type="RefSeq" id="WP_344659807.1">
    <property type="nucleotide sequence ID" value="NZ_BAAAQM010000033.1"/>
</dbReference>
<proteinExistence type="predicted"/>
<keyword evidence="6" id="KW-1185">Reference proteome</keyword>
<dbReference type="PANTHER" id="PTHR44846">
    <property type="entry name" value="MANNOSYL-D-GLYCERATE TRANSPORT/METABOLISM SYSTEM REPRESSOR MNGR-RELATED"/>
    <property type="match status" value="1"/>
</dbReference>
<gene>
    <name evidence="5" type="ORF">GCM10009838_52830</name>
</gene>
<dbReference type="Proteomes" id="UP001499854">
    <property type="component" value="Unassembled WGS sequence"/>
</dbReference>
<dbReference type="CDD" id="cd07377">
    <property type="entry name" value="WHTH_GntR"/>
    <property type="match status" value="1"/>
</dbReference>
<dbReference type="Pfam" id="PF00392">
    <property type="entry name" value="GntR"/>
    <property type="match status" value="1"/>
</dbReference>
<evidence type="ECO:0000256" key="3">
    <source>
        <dbReference type="ARBA" id="ARBA00023163"/>
    </source>
</evidence>
<dbReference type="InterPro" id="IPR050679">
    <property type="entry name" value="Bact_HTH_transcr_reg"/>
</dbReference>
<evidence type="ECO:0000259" key="4">
    <source>
        <dbReference type="PROSITE" id="PS50949"/>
    </source>
</evidence>
<dbReference type="InterPro" id="IPR000524">
    <property type="entry name" value="Tscrpt_reg_HTH_GntR"/>
</dbReference>
<dbReference type="InterPro" id="IPR036390">
    <property type="entry name" value="WH_DNA-bd_sf"/>
</dbReference>
<dbReference type="PANTHER" id="PTHR44846:SF1">
    <property type="entry name" value="MANNOSYL-D-GLYCERATE TRANSPORT_METABOLISM SYSTEM REPRESSOR MNGR-RELATED"/>
    <property type="match status" value="1"/>
</dbReference>
<dbReference type="PROSITE" id="PS50949">
    <property type="entry name" value="HTH_GNTR"/>
    <property type="match status" value="1"/>
</dbReference>
<dbReference type="SMART" id="SM00866">
    <property type="entry name" value="UTRA"/>
    <property type="match status" value="1"/>
</dbReference>
<evidence type="ECO:0000256" key="1">
    <source>
        <dbReference type="ARBA" id="ARBA00023015"/>
    </source>
</evidence>
<accession>A0ABP5DU10</accession>
<keyword evidence="2" id="KW-0238">DNA-binding</keyword>
<feature type="domain" description="HTH gntR-type" evidence="4">
    <location>
        <begin position="1"/>
        <end position="68"/>
    </location>
</feature>
<dbReference type="PRINTS" id="PR00035">
    <property type="entry name" value="HTHGNTR"/>
</dbReference>
<dbReference type="SUPFAM" id="SSF46785">
    <property type="entry name" value="Winged helix' DNA-binding domain"/>
    <property type="match status" value="1"/>
</dbReference>
<evidence type="ECO:0000313" key="5">
    <source>
        <dbReference type="EMBL" id="GAA1984381.1"/>
    </source>
</evidence>
<dbReference type="SMART" id="SM00345">
    <property type="entry name" value="HTH_GNTR"/>
    <property type="match status" value="1"/>
</dbReference>
<dbReference type="Gene3D" id="3.40.1410.10">
    <property type="entry name" value="Chorismate lyase-like"/>
    <property type="match status" value="1"/>
</dbReference>
<comment type="caution">
    <text evidence="5">The sequence shown here is derived from an EMBL/GenBank/DDBJ whole genome shotgun (WGS) entry which is preliminary data.</text>
</comment>
<dbReference type="SUPFAM" id="SSF64288">
    <property type="entry name" value="Chorismate lyase-like"/>
    <property type="match status" value="1"/>
</dbReference>
<dbReference type="InterPro" id="IPR011663">
    <property type="entry name" value="UTRA"/>
</dbReference>
<dbReference type="InterPro" id="IPR028978">
    <property type="entry name" value="Chorismate_lyase_/UTRA_dom_sf"/>
</dbReference>
<dbReference type="Pfam" id="PF07702">
    <property type="entry name" value="UTRA"/>
    <property type="match status" value="1"/>
</dbReference>
<sequence>MPAKRDLVRAHLLDFADGAEPGSAIVSERELAAQLDVSRPTVRAAIEDLVADGHLVRRPGRGTFTSPRKVVQQLSADASSPLGVPPAEGAWSSRVVALRVRQAGAVRAARFAMGVGDEVVHVTRVRLVDAEPIAIERLELPRALVPGLSAADLEAGNFYQLLRERYGVVVRDAVQTLEPTVANPHEAELLDVAVYSPLLRIERTTADVAGRTVEFTQSVYRSDRYRITSRLRFDHSSG</sequence>
<keyword evidence="3" id="KW-0804">Transcription</keyword>
<name>A0ABP5DU10_9ACTN</name>
<dbReference type="Gene3D" id="1.10.10.10">
    <property type="entry name" value="Winged helix-like DNA-binding domain superfamily/Winged helix DNA-binding domain"/>
    <property type="match status" value="1"/>
</dbReference>
<protein>
    <submittedName>
        <fullName evidence="5">GntR family transcriptional regulator</fullName>
    </submittedName>
</protein>
<keyword evidence="1" id="KW-0805">Transcription regulation</keyword>
<organism evidence="5 6">
    <name type="scientific">Catenulispora subtropica</name>
    <dbReference type="NCBI Taxonomy" id="450798"/>
    <lineage>
        <taxon>Bacteria</taxon>
        <taxon>Bacillati</taxon>
        <taxon>Actinomycetota</taxon>
        <taxon>Actinomycetes</taxon>
        <taxon>Catenulisporales</taxon>
        <taxon>Catenulisporaceae</taxon>
        <taxon>Catenulispora</taxon>
    </lineage>
</organism>